<dbReference type="EMBL" id="CP010647">
    <property type="protein sequence ID" value="ATG37990.1"/>
    <property type="molecule type" value="Genomic_DNA"/>
</dbReference>
<evidence type="ECO:0000313" key="2">
    <source>
        <dbReference type="Proteomes" id="UP000218891"/>
    </source>
</evidence>
<dbReference type="Proteomes" id="UP000218891">
    <property type="component" value="Plasmid pP36_d"/>
</dbReference>
<accession>A0ABN5DKS8</accession>
<organism evidence="1 2">
    <name type="scientific">Phaeobacter piscinae</name>
    <dbReference type="NCBI Taxonomy" id="1580596"/>
    <lineage>
        <taxon>Bacteria</taxon>
        <taxon>Pseudomonadati</taxon>
        <taxon>Pseudomonadota</taxon>
        <taxon>Alphaproteobacteria</taxon>
        <taxon>Rhodobacterales</taxon>
        <taxon>Roseobacteraceae</taxon>
        <taxon>Phaeobacter</taxon>
    </lineage>
</organism>
<protein>
    <recommendedName>
        <fullName evidence="3">HEPN domain-containing protein</fullName>
    </recommendedName>
</protein>
<reference evidence="1 2" key="1">
    <citation type="journal article" date="2017" name="Front. Microbiol.">
        <title>Phaeobacter piscinae sp. nov., a species of the Roseobacter group and potential aquaculture probiont.</title>
        <authorList>
            <person name="Sonnenschein E.C."/>
            <person name="Phippen C.B.W."/>
            <person name="Nielsen K.F."/>
            <person name="Mateiu R.V."/>
            <person name="Melchiorsen J."/>
            <person name="Gram L."/>
            <person name="Overmann J."/>
            <person name="Freese H.M."/>
        </authorList>
    </citation>
    <scope>NUCLEOTIDE SEQUENCE [LARGE SCALE GENOMIC DNA]</scope>
    <source>
        <strain evidence="1 2">P36</strain>
    </source>
</reference>
<geneLocation type="plasmid" evidence="1 2">
    <name>pP36_d</name>
</geneLocation>
<proteinExistence type="predicted"/>
<keyword evidence="1" id="KW-0614">Plasmid</keyword>
<sequence>MVHPREIDMTQSNWLREAKLSLLQRDPVDALNDAEALLMFAQKHLDSLLSQHGKS</sequence>
<evidence type="ECO:0000313" key="1">
    <source>
        <dbReference type="EMBL" id="ATG37990.1"/>
    </source>
</evidence>
<reference evidence="1 2" key="3">
    <citation type="journal article" date="2017" name="Int. J. Syst. Evol. Microbiol.">
        <title>Adaptation of Surface-Associated Bacteria to the Open Ocean: A Genomically Distinct Subpopulation of Phaeobacter gallaeciensis Colonizes Pacific Mesozooplankton.</title>
        <authorList>
            <person name="Freese H.M."/>
            <person name="Methner A."/>
            <person name="Overmann J."/>
        </authorList>
    </citation>
    <scope>NUCLEOTIDE SEQUENCE [LARGE SCALE GENOMIC DNA]</scope>
    <source>
        <strain evidence="1 2">P36</strain>
    </source>
</reference>
<reference evidence="1 2" key="4">
    <citation type="journal article" date="2018" name="Environ. Microbiol. Rep.">
        <title>Phylogenetic distribution of roseobacticides in the Roseobacter group and their effect on microalgae.</title>
        <authorList>
            <person name="Sonnenschein E.C."/>
            <person name="Phippen C.B."/>
            <person name="Bentzon-Tilia M."/>
            <person name="Rasmussen S.A."/>
            <person name="Nielsen K.F."/>
            <person name="Gram L."/>
        </authorList>
    </citation>
    <scope>NUCLEOTIDE SEQUENCE [LARGE SCALE GENOMIC DNA]</scope>
    <source>
        <strain evidence="1 2">P36</strain>
    </source>
</reference>
<reference evidence="1 2" key="2">
    <citation type="journal article" date="2017" name="Genome Biol. Evol.">
        <title>Trajectories and Drivers of Genome Evolution in Surface-Associated Marine Phaeobacter.</title>
        <authorList>
            <person name="Freese H.M."/>
            <person name="Sikorski J."/>
            <person name="Bunk B."/>
            <person name="Scheuner C."/>
            <person name="Meier-Kolthoff J.P."/>
            <person name="Sproer C."/>
            <person name="Gram L."/>
            <person name="Overmann J."/>
        </authorList>
    </citation>
    <scope>NUCLEOTIDE SEQUENCE [LARGE SCALE GENOMIC DNA]</scope>
    <source>
        <strain evidence="1 2">P36</strain>
    </source>
</reference>
<keyword evidence="2" id="KW-1185">Reference proteome</keyword>
<gene>
    <name evidence="1" type="ORF">PhaeoP36_03914</name>
</gene>
<name>A0ABN5DKS8_9RHOB</name>
<evidence type="ECO:0008006" key="3">
    <source>
        <dbReference type="Google" id="ProtNLM"/>
    </source>
</evidence>